<dbReference type="EMBL" id="CM056815">
    <property type="protein sequence ID" value="KAJ8631087.1"/>
    <property type="molecule type" value="Genomic_DNA"/>
</dbReference>
<protein>
    <submittedName>
        <fullName evidence="1">Uncharacterized protein</fullName>
    </submittedName>
</protein>
<sequence length="171" mass="19550">MAASLPSFFDLVRPCLPKKVRKSLLVRAQSSEDKGKLNIVDENMSTLTKRIEELRIHERLQRYRRGRVGWNYPHYYDTKLKRDGRVSESLKIAGLVVGTIGFTFLTVTTQVFGANQFGKVYNHDPSIHDHESVVAHTRLKSDGVLHMWSPSDQAWAVFNGWMLRHVGVSNT</sequence>
<evidence type="ECO:0000313" key="2">
    <source>
        <dbReference type="Proteomes" id="UP001234297"/>
    </source>
</evidence>
<proteinExistence type="predicted"/>
<name>A0ACC2LCI9_PERAE</name>
<accession>A0ACC2LCI9</accession>
<dbReference type="Proteomes" id="UP001234297">
    <property type="component" value="Chromosome 7"/>
</dbReference>
<keyword evidence="2" id="KW-1185">Reference proteome</keyword>
<evidence type="ECO:0000313" key="1">
    <source>
        <dbReference type="EMBL" id="KAJ8631087.1"/>
    </source>
</evidence>
<reference evidence="1 2" key="1">
    <citation type="journal article" date="2022" name="Hortic Res">
        <title>A haplotype resolved chromosomal level avocado genome allows analysis of novel avocado genes.</title>
        <authorList>
            <person name="Nath O."/>
            <person name="Fletcher S.J."/>
            <person name="Hayward A."/>
            <person name="Shaw L.M."/>
            <person name="Masouleh A.K."/>
            <person name="Furtado A."/>
            <person name="Henry R.J."/>
            <person name="Mitter N."/>
        </authorList>
    </citation>
    <scope>NUCLEOTIDE SEQUENCE [LARGE SCALE GENOMIC DNA]</scope>
    <source>
        <strain evidence="2">cv. Hass</strain>
    </source>
</reference>
<organism evidence="1 2">
    <name type="scientific">Persea americana</name>
    <name type="common">Avocado</name>
    <dbReference type="NCBI Taxonomy" id="3435"/>
    <lineage>
        <taxon>Eukaryota</taxon>
        <taxon>Viridiplantae</taxon>
        <taxon>Streptophyta</taxon>
        <taxon>Embryophyta</taxon>
        <taxon>Tracheophyta</taxon>
        <taxon>Spermatophyta</taxon>
        <taxon>Magnoliopsida</taxon>
        <taxon>Magnoliidae</taxon>
        <taxon>Laurales</taxon>
        <taxon>Lauraceae</taxon>
        <taxon>Persea</taxon>
    </lineage>
</organism>
<gene>
    <name evidence="1" type="ORF">MRB53_024410</name>
</gene>
<comment type="caution">
    <text evidence="1">The sequence shown here is derived from an EMBL/GenBank/DDBJ whole genome shotgun (WGS) entry which is preliminary data.</text>
</comment>